<dbReference type="EMBL" id="JAAGLI010000145">
    <property type="protein sequence ID" value="NEA21966.1"/>
    <property type="molecule type" value="Genomic_DNA"/>
</dbReference>
<sequence length="365" mass="40123">MALADKGFKINRRVIEKMQKEIGKEFERAARKHPVRVPVQTVMPDVSLGVEAPQRPLGAVEADPYQSLLLRWLSERGHEHQIVNISAFIADQEFSQDDARAVVVQLEHRDLIKASTSLAGKDITQVHLTEAGVIEAQRLQRLRNSRTARLAHACDELLRWAFEAGQEGDPAEIMVFVDTAGSYFAGESLTVDEILGAFRYLEQRGLVQHAGTGDITSAAWIKVRVTDDGADCVLSGRTVNDFLSHQRQGGDTYHITDSTGFMAGRQHNPVMNNTIGFDPSDMRQFADLVLQLAPTLGIAPEQQEELIHDAEILSEETSGSQPEPGRVRAAYQRVQEALTAVTTTSAGLTVLIKQGQDAYQAVFGG</sequence>
<comment type="caution">
    <text evidence="1">The sequence shown here is derived from an EMBL/GenBank/DDBJ whole genome shotgun (WGS) entry which is preliminary data.</text>
</comment>
<reference evidence="1 2" key="1">
    <citation type="submission" date="2020-01" db="EMBL/GenBank/DDBJ databases">
        <title>Insect and environment-associated Actinomycetes.</title>
        <authorList>
            <person name="Currrie C."/>
            <person name="Chevrette M."/>
            <person name="Carlson C."/>
            <person name="Stubbendieck R."/>
            <person name="Wendt-Pienkowski E."/>
        </authorList>
    </citation>
    <scope>NUCLEOTIDE SEQUENCE [LARGE SCALE GENOMIC DNA]</scope>
    <source>
        <strain evidence="1 2">SID10258</strain>
    </source>
</reference>
<proteinExistence type="predicted"/>
<accession>A0A6L9QA33</accession>
<protein>
    <submittedName>
        <fullName evidence="1">Uncharacterized protein</fullName>
    </submittedName>
</protein>
<name>A0A6L9QA33_9ACTN</name>
<evidence type="ECO:0000313" key="1">
    <source>
        <dbReference type="EMBL" id="NEA21966.1"/>
    </source>
</evidence>
<dbReference type="Proteomes" id="UP000475532">
    <property type="component" value="Unassembled WGS sequence"/>
</dbReference>
<organism evidence="1 2">
    <name type="scientific">Actinomadura bangladeshensis</name>
    <dbReference type="NCBI Taxonomy" id="453573"/>
    <lineage>
        <taxon>Bacteria</taxon>
        <taxon>Bacillati</taxon>
        <taxon>Actinomycetota</taxon>
        <taxon>Actinomycetes</taxon>
        <taxon>Streptosporangiales</taxon>
        <taxon>Thermomonosporaceae</taxon>
        <taxon>Actinomadura</taxon>
    </lineage>
</organism>
<gene>
    <name evidence="1" type="ORF">G3I70_05575</name>
</gene>
<dbReference type="AlphaFoldDB" id="A0A6L9QA33"/>
<dbReference type="RefSeq" id="WP_163053561.1">
    <property type="nucleotide sequence ID" value="NZ_JAAGLI010000145.1"/>
</dbReference>
<evidence type="ECO:0000313" key="2">
    <source>
        <dbReference type="Proteomes" id="UP000475532"/>
    </source>
</evidence>